<organism evidence="1 2">
    <name type="scientific">Sinosporangium album</name>
    <dbReference type="NCBI Taxonomy" id="504805"/>
    <lineage>
        <taxon>Bacteria</taxon>
        <taxon>Bacillati</taxon>
        <taxon>Actinomycetota</taxon>
        <taxon>Actinomycetes</taxon>
        <taxon>Streptosporangiales</taxon>
        <taxon>Streptosporangiaceae</taxon>
        <taxon>Sinosporangium</taxon>
    </lineage>
</organism>
<dbReference type="EMBL" id="FNCN01000008">
    <property type="protein sequence ID" value="SDG79127.1"/>
    <property type="molecule type" value="Genomic_DNA"/>
</dbReference>
<name>A0A1G7X4U0_9ACTN</name>
<dbReference type="Pfam" id="PF20007">
    <property type="entry name" value="fvmRadSAM-pep"/>
    <property type="match status" value="1"/>
</dbReference>
<dbReference type="InterPro" id="IPR045488">
    <property type="entry name" value="fvmRadSAM-pep"/>
</dbReference>
<dbReference type="Proteomes" id="UP000198923">
    <property type="component" value="Unassembled WGS sequence"/>
</dbReference>
<dbReference type="AlphaFoldDB" id="A0A1G7X4U0"/>
<accession>A0A1G7X4U0</accession>
<keyword evidence="2" id="KW-1185">Reference proteome</keyword>
<reference evidence="1 2" key="1">
    <citation type="submission" date="2016-10" db="EMBL/GenBank/DDBJ databases">
        <authorList>
            <person name="de Groot N.N."/>
        </authorList>
    </citation>
    <scope>NUCLEOTIDE SEQUENCE [LARGE SCALE GENOMIC DNA]</scope>
    <source>
        <strain evidence="1 2">CPCC 201354</strain>
    </source>
</reference>
<evidence type="ECO:0000313" key="2">
    <source>
        <dbReference type="Proteomes" id="UP000198923"/>
    </source>
</evidence>
<proteinExistence type="predicted"/>
<gene>
    <name evidence="1" type="ORF">SAMN05421505_10836</name>
</gene>
<sequence>MYRFVEHLPDLIDARHYAEQPEGRLVKLRISVTDEGVEILGDAFRPELLERLLESLGPEEIEQMLCG</sequence>
<protein>
    <submittedName>
        <fullName evidence="1">Uncharacterized protein</fullName>
    </submittedName>
</protein>
<evidence type="ECO:0000313" key="1">
    <source>
        <dbReference type="EMBL" id="SDG79127.1"/>
    </source>
</evidence>